<protein>
    <submittedName>
        <fullName evidence="1">Uncharacterized protein</fullName>
    </submittedName>
</protein>
<reference evidence="1" key="1">
    <citation type="journal article" date="2022" name="Front. Genet.">
        <title>Chromosome-Scale Assembly of the Dendrobium nobile Genome Provides Insights Into the Molecular Mechanism of the Biosynthesis of the Medicinal Active Ingredient of Dendrobium.</title>
        <authorList>
            <person name="Xu Q."/>
            <person name="Niu S.-C."/>
            <person name="Li K.-L."/>
            <person name="Zheng P.-J."/>
            <person name="Zhang X.-J."/>
            <person name="Jia Y."/>
            <person name="Liu Y."/>
            <person name="Niu Y.-X."/>
            <person name="Yu L.-H."/>
            <person name="Chen D.-F."/>
            <person name="Zhang G.-Q."/>
        </authorList>
    </citation>
    <scope>NUCLEOTIDE SEQUENCE</scope>
    <source>
        <tissue evidence="1">Leaf</tissue>
    </source>
</reference>
<evidence type="ECO:0000313" key="1">
    <source>
        <dbReference type="EMBL" id="KAI0488520.1"/>
    </source>
</evidence>
<proteinExistence type="predicted"/>
<keyword evidence="2" id="KW-1185">Reference proteome</keyword>
<comment type="caution">
    <text evidence="1">The sequence shown here is derived from an EMBL/GenBank/DDBJ whole genome shotgun (WGS) entry which is preliminary data.</text>
</comment>
<dbReference type="AlphaFoldDB" id="A0A8T3A3B5"/>
<name>A0A8T3A3B5_DENNO</name>
<dbReference type="EMBL" id="JAGYWB010000019">
    <property type="protein sequence ID" value="KAI0488520.1"/>
    <property type="molecule type" value="Genomic_DNA"/>
</dbReference>
<accession>A0A8T3A3B5</accession>
<evidence type="ECO:0000313" key="2">
    <source>
        <dbReference type="Proteomes" id="UP000829196"/>
    </source>
</evidence>
<sequence>MRSLCGGESKIPNASHSCKKKAVPLSCIVSSPCKCDSQRCTAIPDFESGKRIAPQALRASPSSSIFLLILSLQFSAAGSELSASIHLSMFLCLVRLPRSISIKGDNLSWSISIVWCLGFVSLCNNESASYHGKYISIILISLIDQLCFGLQSVIEILI</sequence>
<dbReference type="Proteomes" id="UP000829196">
    <property type="component" value="Unassembled WGS sequence"/>
</dbReference>
<organism evidence="1 2">
    <name type="scientific">Dendrobium nobile</name>
    <name type="common">Orchid</name>
    <dbReference type="NCBI Taxonomy" id="94219"/>
    <lineage>
        <taxon>Eukaryota</taxon>
        <taxon>Viridiplantae</taxon>
        <taxon>Streptophyta</taxon>
        <taxon>Embryophyta</taxon>
        <taxon>Tracheophyta</taxon>
        <taxon>Spermatophyta</taxon>
        <taxon>Magnoliopsida</taxon>
        <taxon>Liliopsida</taxon>
        <taxon>Asparagales</taxon>
        <taxon>Orchidaceae</taxon>
        <taxon>Epidendroideae</taxon>
        <taxon>Malaxideae</taxon>
        <taxon>Dendrobiinae</taxon>
        <taxon>Dendrobium</taxon>
    </lineage>
</organism>
<gene>
    <name evidence="1" type="ORF">KFK09_028354</name>
</gene>